<dbReference type="Proteomes" id="UP001299608">
    <property type="component" value="Unassembled WGS sequence"/>
</dbReference>
<evidence type="ECO:0000313" key="1">
    <source>
        <dbReference type="EMBL" id="MCG4744480.1"/>
    </source>
</evidence>
<name>A0AAW5BV62_9FIRM</name>
<proteinExistence type="predicted"/>
<gene>
    <name evidence="1" type="ORF">L0N08_03540</name>
</gene>
<accession>A0AAW5BV62</accession>
<dbReference type="EMBL" id="JAKNGE010000003">
    <property type="protein sequence ID" value="MCG4744480.1"/>
    <property type="molecule type" value="Genomic_DNA"/>
</dbReference>
<sequence>MSFPKKKPLPQELVGSFIDMRVTVHLKLIEMDKLKDQVQHGECIGTYTVLTSSINMAFWCQAFFKRAIDKILILLGMRTWKRMYSIFSS</sequence>
<evidence type="ECO:0000313" key="2">
    <source>
        <dbReference type="Proteomes" id="UP001299608"/>
    </source>
</evidence>
<organism evidence="1 2">
    <name type="scientific">Enterocloster aldenensis</name>
    <dbReference type="NCBI Taxonomy" id="358742"/>
    <lineage>
        <taxon>Bacteria</taxon>
        <taxon>Bacillati</taxon>
        <taxon>Bacillota</taxon>
        <taxon>Clostridia</taxon>
        <taxon>Lachnospirales</taxon>
        <taxon>Lachnospiraceae</taxon>
        <taxon>Enterocloster</taxon>
    </lineage>
</organism>
<protein>
    <submittedName>
        <fullName evidence="1">Uncharacterized protein</fullName>
    </submittedName>
</protein>
<reference evidence="1" key="1">
    <citation type="submission" date="2022-01" db="EMBL/GenBank/DDBJ databases">
        <title>Collection of gut derived symbiotic bacterial strains cultured from healthy donors.</title>
        <authorList>
            <person name="Lin H."/>
            <person name="Kohout C."/>
            <person name="Waligurski E."/>
            <person name="Pamer E.G."/>
        </authorList>
    </citation>
    <scope>NUCLEOTIDE SEQUENCE</scope>
    <source>
        <strain evidence="1">DFI.6.55</strain>
    </source>
</reference>
<dbReference type="AlphaFoldDB" id="A0AAW5BV62"/>
<comment type="caution">
    <text evidence="1">The sequence shown here is derived from an EMBL/GenBank/DDBJ whole genome shotgun (WGS) entry which is preliminary data.</text>
</comment>